<dbReference type="AlphaFoldDB" id="A0A812PX71"/>
<evidence type="ECO:0000256" key="1">
    <source>
        <dbReference type="SAM" id="MobiDB-lite"/>
    </source>
</evidence>
<dbReference type="Proteomes" id="UP000649617">
    <property type="component" value="Unassembled WGS sequence"/>
</dbReference>
<accession>A0A812PX71</accession>
<dbReference type="OrthoDB" id="441620at2759"/>
<evidence type="ECO:0000313" key="2">
    <source>
        <dbReference type="EMBL" id="CAE7366838.1"/>
    </source>
</evidence>
<reference evidence="2" key="1">
    <citation type="submission" date="2021-02" db="EMBL/GenBank/DDBJ databases">
        <authorList>
            <person name="Dougan E. K."/>
            <person name="Rhodes N."/>
            <person name="Thang M."/>
            <person name="Chan C."/>
        </authorList>
    </citation>
    <scope>NUCLEOTIDE SEQUENCE</scope>
</reference>
<dbReference type="EMBL" id="CAJNIZ010014832">
    <property type="protein sequence ID" value="CAE7366838.1"/>
    <property type="molecule type" value="Genomic_DNA"/>
</dbReference>
<keyword evidence="3" id="KW-1185">Reference proteome</keyword>
<protein>
    <submittedName>
        <fullName evidence="2">MKK3 protein</fullName>
    </submittedName>
</protein>
<gene>
    <name evidence="2" type="primary">MKK3</name>
    <name evidence="2" type="ORF">SPIL2461_LOCUS8866</name>
</gene>
<proteinExistence type="predicted"/>
<feature type="region of interest" description="Disordered" evidence="1">
    <location>
        <begin position="581"/>
        <end position="619"/>
    </location>
</feature>
<name>A0A812PX71_SYMPI</name>
<organism evidence="2 3">
    <name type="scientific">Symbiodinium pilosum</name>
    <name type="common">Dinoflagellate</name>
    <dbReference type="NCBI Taxonomy" id="2952"/>
    <lineage>
        <taxon>Eukaryota</taxon>
        <taxon>Sar</taxon>
        <taxon>Alveolata</taxon>
        <taxon>Dinophyceae</taxon>
        <taxon>Suessiales</taxon>
        <taxon>Symbiodiniaceae</taxon>
        <taxon>Symbiodinium</taxon>
    </lineage>
</organism>
<comment type="caution">
    <text evidence="2">The sequence shown here is derived from an EMBL/GenBank/DDBJ whole genome shotgun (WGS) entry which is preliminary data.</text>
</comment>
<feature type="region of interest" description="Disordered" evidence="1">
    <location>
        <begin position="83"/>
        <end position="108"/>
    </location>
</feature>
<feature type="compositionally biased region" description="Polar residues" evidence="1">
    <location>
        <begin position="581"/>
        <end position="593"/>
    </location>
</feature>
<evidence type="ECO:0000313" key="3">
    <source>
        <dbReference type="Proteomes" id="UP000649617"/>
    </source>
</evidence>
<sequence>MSGSDSEWIQIKDEAATVHDQAIREEQETTPFLAEAQVIESDNKPLSEKLQEMEDALAKLSVRKEKNRLAFDDDAEIIEISPRKPQKKDAAAASTTGAFGPEGEVGSTASSAMETDTIDPNAPIQFVLKESGLYAIKGFPEGLPHVDQATKKLARSITNDDAATLVLRFKNVNWTQASLQREMLKVCQRHLISEALFGPIGHLLLGVVATGCRRLPCDAFRGIDQLPDDAGWRGAIDRNDLFLAGRTGAFNLGVGPLLETVGAHELVVLLACLEVSNNIQGQQAQMYEVEGKARRPTEADAEAVIDPQIAVLQELQMGALSVEDSKAKSAQVLRHLDRFRTLLKRDYTQGPWGNLDTLLDAQTQLDKAKAQNKRRQVMDAAELEQMQEAYGRAKILLAQGRSPFPAALLSEMPSCAALEREKAALGNFHGHLLSLHFGEQRMCGGKWSRRDGAAEVLMLEMKTHPSTYDKFFEPVVLDYADRQGHLPRTHGDPGGILCGRRRHLPLDQGGVDRAAWSSTRGRAFQNNSLLLDPQNRTRLRFSRNGLEQVSKALWTVILSNPGARGQACGEIWSQEAQNIMATEPPSQEDSSSGAVGPDQDQVHTGRVAGQTAPSLPPGKGTWTLDLLAETVWITHVFKSGLASVGSFILDIAKELMPAFQLAVGECWDPLEVPPPEGHANYSSTKSYAAEIRATFMEEVDLGMVTGPLSKQQAAQICSCRAEDLCPCPMAGNEWTRSAPSLMDLMGVRMRASRPPMIVRLFASLLLRMFEGQHRQASPFAPVSTRHEASDASASETGAVFLGGWLSNLDNPQKKEVFWFHYQITPEKHPWAFEKGDPKRRIGALEMFGSLLLAKFLILKDDAGVPNLRIPMVSDNQSNIYPMLNQKTRKLHTALVLMEMLLQIHGAGLQLAPSHVKRHLNTWADELTHPNFAGFCIEKEVSVESVLPQFSLLNTVLYGPTPLI</sequence>